<feature type="region of interest" description="Disordered" evidence="1">
    <location>
        <begin position="42"/>
        <end position="75"/>
    </location>
</feature>
<dbReference type="AlphaFoldDB" id="A0A833S8L3"/>
<comment type="caution">
    <text evidence="2">The sequence shown here is derived from an EMBL/GenBank/DDBJ whole genome shotgun (WGS) entry which is preliminary data.</text>
</comment>
<keyword evidence="3" id="KW-1185">Reference proteome</keyword>
<protein>
    <submittedName>
        <fullName evidence="2">Uncharacterized protein</fullName>
    </submittedName>
</protein>
<evidence type="ECO:0000313" key="2">
    <source>
        <dbReference type="EMBL" id="KAF3427911.1"/>
    </source>
</evidence>
<dbReference type="EMBL" id="WNWW01000244">
    <property type="protein sequence ID" value="KAF3427911.1"/>
    <property type="molecule type" value="Genomic_DNA"/>
</dbReference>
<feature type="compositionally biased region" description="Low complexity" evidence="1">
    <location>
        <begin position="59"/>
        <end position="75"/>
    </location>
</feature>
<sequence>MESRIWRFIIGRRLQFIYILIRADSQVRIALWIPFKSTRNSSRRSSILKPPKPRHPLQNLNFSSSSNENSPTTTTKIKRRVSFAEKKHVKEFCNSLEQGTVWNNTYEENDLSNLKIPCSSNQKECEIESIFKENFFDNHENDAQSDYNKVMEENVNSKEDSLHVINVVKNVNCQDEMLMTEPLITLHDAVVEENKSISLTNLQLDNDNHISKSITVDEIIWEIYHENIEKNMFIAGFISCSLLVVIFIRDLRDVTNNEFIKDIKLISRLADDADVLMNIVHRIILEKLDVKKLLDLYKNREDILLMLDFISKEVKLAMDFMFELKCLNDLNLMEITRDRISFVSQTRTGNIILEITIDIKPFDKIEPRNISIHCLMGSVRSVSKVFDGRYKV</sequence>
<reference evidence="2" key="1">
    <citation type="submission" date="2019-11" db="EMBL/GenBank/DDBJ databases">
        <title>The nuclear and mitochondrial genomes of Frieseomelitta varia - a highly eusocial stingless bee (Meliponini) with a permanently sterile worker caste.</title>
        <authorList>
            <person name="Freitas F.C.P."/>
            <person name="Lourenco A.P."/>
            <person name="Nunes F.M.F."/>
            <person name="Paschoal A.R."/>
            <person name="Abreu F.C.P."/>
            <person name="Barbin F.O."/>
            <person name="Bataglia L."/>
            <person name="Cardoso-Junior C.A.M."/>
            <person name="Cervoni M.S."/>
            <person name="Silva S.R."/>
            <person name="Dalarmi F."/>
            <person name="Del Lama M.A."/>
            <person name="Depintor T.S."/>
            <person name="Ferreira K.M."/>
            <person name="Goria P.S."/>
            <person name="Jaskot M.C."/>
            <person name="Lago D.C."/>
            <person name="Luna-Lucena D."/>
            <person name="Moda L.M."/>
            <person name="Nascimento L."/>
            <person name="Pedrino M."/>
            <person name="Rabico F.O."/>
            <person name="Sanches F.C."/>
            <person name="Santos D.E."/>
            <person name="Santos C.G."/>
            <person name="Vieira J."/>
            <person name="Lopes T.F."/>
            <person name="Barchuk A.R."/>
            <person name="Hartfelder K."/>
            <person name="Simoes Z.L.P."/>
            <person name="Bitondi M.M.G."/>
            <person name="Pinheiro D.G."/>
        </authorList>
    </citation>
    <scope>NUCLEOTIDE SEQUENCE</scope>
    <source>
        <strain evidence="2">USP_RPSP 00005682</strain>
        <tissue evidence="2">Whole individual</tissue>
    </source>
</reference>
<dbReference type="Proteomes" id="UP000655588">
    <property type="component" value="Unassembled WGS sequence"/>
</dbReference>
<organism evidence="2 3">
    <name type="scientific">Frieseomelitta varia</name>
    <dbReference type="NCBI Taxonomy" id="561572"/>
    <lineage>
        <taxon>Eukaryota</taxon>
        <taxon>Metazoa</taxon>
        <taxon>Ecdysozoa</taxon>
        <taxon>Arthropoda</taxon>
        <taxon>Hexapoda</taxon>
        <taxon>Insecta</taxon>
        <taxon>Pterygota</taxon>
        <taxon>Neoptera</taxon>
        <taxon>Endopterygota</taxon>
        <taxon>Hymenoptera</taxon>
        <taxon>Apocrita</taxon>
        <taxon>Aculeata</taxon>
        <taxon>Apoidea</taxon>
        <taxon>Anthophila</taxon>
        <taxon>Apidae</taxon>
        <taxon>Frieseomelitta</taxon>
    </lineage>
</organism>
<name>A0A833S8L3_9HYME</name>
<accession>A0A833S8L3</accession>
<proteinExistence type="predicted"/>
<evidence type="ECO:0000313" key="3">
    <source>
        <dbReference type="Proteomes" id="UP000655588"/>
    </source>
</evidence>
<evidence type="ECO:0000256" key="1">
    <source>
        <dbReference type="SAM" id="MobiDB-lite"/>
    </source>
</evidence>
<gene>
    <name evidence="2" type="ORF">E2986_00182</name>
</gene>